<dbReference type="OrthoDB" id="9816067at2"/>
<protein>
    <submittedName>
        <fullName evidence="10">Uncharacterized protein</fullName>
    </submittedName>
</protein>
<evidence type="ECO:0000256" key="6">
    <source>
        <dbReference type="ARBA" id="ARBA00023139"/>
    </source>
</evidence>
<dbReference type="NCBIfam" id="TIGR02887">
    <property type="entry name" value="spore_ger_x_C"/>
    <property type="match status" value="1"/>
</dbReference>
<organism evidence="10 11">
    <name type="scientific">Paenibacillus odorifer</name>
    <dbReference type="NCBI Taxonomy" id="189426"/>
    <lineage>
        <taxon>Bacteria</taxon>
        <taxon>Bacillati</taxon>
        <taxon>Bacillota</taxon>
        <taxon>Bacilli</taxon>
        <taxon>Bacillales</taxon>
        <taxon>Paenibacillaceae</taxon>
        <taxon>Paenibacillus</taxon>
    </lineage>
</organism>
<gene>
    <name evidence="10" type="ORF">BSK52_25305</name>
</gene>
<proteinExistence type="inferred from homology"/>
<dbReference type="Gene3D" id="3.30.300.210">
    <property type="entry name" value="Nutrient germinant receptor protein C, domain 3"/>
    <property type="match status" value="1"/>
</dbReference>
<evidence type="ECO:0000259" key="9">
    <source>
        <dbReference type="Pfam" id="PF25198"/>
    </source>
</evidence>
<dbReference type="PROSITE" id="PS51257">
    <property type="entry name" value="PROKAR_LIPOPROTEIN"/>
    <property type="match status" value="1"/>
</dbReference>
<name>A0A1R0XM11_9BACL</name>
<dbReference type="Proteomes" id="UP000187439">
    <property type="component" value="Unassembled WGS sequence"/>
</dbReference>
<reference evidence="10 11" key="1">
    <citation type="submission" date="2016-10" db="EMBL/GenBank/DDBJ databases">
        <title>Paenibacillus species isolates.</title>
        <authorList>
            <person name="Beno S.M."/>
        </authorList>
    </citation>
    <scope>NUCLEOTIDE SEQUENCE [LARGE SCALE GENOMIC DNA]</scope>
    <source>
        <strain evidence="10 11">FSL H7-0710</strain>
    </source>
</reference>
<comment type="similarity">
    <text evidence="2">Belongs to the GerABKC lipoprotein family.</text>
</comment>
<dbReference type="InterPro" id="IPR057336">
    <property type="entry name" value="GerAC_N"/>
</dbReference>
<dbReference type="InterPro" id="IPR046953">
    <property type="entry name" value="Spore_GerAC-like_C"/>
</dbReference>
<keyword evidence="4" id="KW-0732">Signal</keyword>
<keyword evidence="3" id="KW-0309">Germination</keyword>
<dbReference type="Gene3D" id="6.20.190.10">
    <property type="entry name" value="Nutrient germinant receptor protein C, domain 1"/>
    <property type="match status" value="1"/>
</dbReference>
<comment type="caution">
    <text evidence="10">The sequence shown here is derived from an EMBL/GenBank/DDBJ whole genome shotgun (WGS) entry which is preliminary data.</text>
</comment>
<dbReference type="Pfam" id="PF25198">
    <property type="entry name" value="Spore_GerAC_N"/>
    <property type="match status" value="1"/>
</dbReference>
<evidence type="ECO:0000256" key="7">
    <source>
        <dbReference type="ARBA" id="ARBA00023288"/>
    </source>
</evidence>
<dbReference type="PANTHER" id="PTHR35789">
    <property type="entry name" value="SPORE GERMINATION PROTEIN B3"/>
    <property type="match status" value="1"/>
</dbReference>
<dbReference type="InterPro" id="IPR038501">
    <property type="entry name" value="Spore_GerAC_C_sf"/>
</dbReference>
<evidence type="ECO:0000256" key="2">
    <source>
        <dbReference type="ARBA" id="ARBA00007886"/>
    </source>
</evidence>
<dbReference type="GO" id="GO:0016020">
    <property type="term" value="C:membrane"/>
    <property type="evidence" value="ECO:0007669"/>
    <property type="project" value="UniProtKB-SubCell"/>
</dbReference>
<dbReference type="RefSeq" id="WP_076121118.1">
    <property type="nucleotide sequence ID" value="NZ_MPTC01000033.1"/>
</dbReference>
<dbReference type="GO" id="GO:0009847">
    <property type="term" value="P:spore germination"/>
    <property type="evidence" value="ECO:0007669"/>
    <property type="project" value="InterPro"/>
</dbReference>
<accession>A0A1R0XM11</accession>
<feature type="domain" description="Spore germination protein N-terminal" evidence="9">
    <location>
        <begin position="23"/>
        <end position="200"/>
    </location>
</feature>
<dbReference type="AlphaFoldDB" id="A0A1R0XM11"/>
<evidence type="ECO:0000313" key="10">
    <source>
        <dbReference type="EMBL" id="OMD36069.1"/>
    </source>
</evidence>
<evidence type="ECO:0000313" key="11">
    <source>
        <dbReference type="Proteomes" id="UP000187439"/>
    </source>
</evidence>
<evidence type="ECO:0000256" key="1">
    <source>
        <dbReference type="ARBA" id="ARBA00004635"/>
    </source>
</evidence>
<keyword evidence="5" id="KW-0472">Membrane</keyword>
<dbReference type="PANTHER" id="PTHR35789:SF1">
    <property type="entry name" value="SPORE GERMINATION PROTEIN B3"/>
    <property type="match status" value="1"/>
</dbReference>
<evidence type="ECO:0000256" key="3">
    <source>
        <dbReference type="ARBA" id="ARBA00022544"/>
    </source>
</evidence>
<feature type="domain" description="Spore germination GerAC-like C-terminal" evidence="8">
    <location>
        <begin position="214"/>
        <end position="380"/>
    </location>
</feature>
<keyword evidence="6" id="KW-0564">Palmitate</keyword>
<sequence>MGRRMARLCLSMVMIVLLTGCWDSRELTDIGFVVAMAIDKGETKNIRVTVQIVNPINVSSTQGGGSPAPLPPTTYSAEGNNVFDATRVLSRKLSRQLHYGHAVVLLVGEELATTQGIKKLFDGIERDSEFRPSATMVIARGTTGEEIIKQPTSIDNSPAIKIKKMVSDTEKAWGENIDEKIYQVIQAIVSSGKEPTITGVQIDSSNKEDKLMANGIATFKDGKLLKWLDGKEGRGFLWVLGRVRSTLLTMDWNGQSHTIGIENIRTKSSFHSSIDKSGTPMIEVKIGVDANIGEVDVPIDVTNPKVFLQIERLYTQAVHDEALATIKLMQQQKSDIFGFGEVVHRDHPKQWRTLKRDWNEVTFPMIEVKVKVEAYLRNTGLRNRTILESIEIGG</sequence>
<evidence type="ECO:0000256" key="4">
    <source>
        <dbReference type="ARBA" id="ARBA00022729"/>
    </source>
</evidence>
<evidence type="ECO:0000259" key="8">
    <source>
        <dbReference type="Pfam" id="PF05504"/>
    </source>
</evidence>
<dbReference type="EMBL" id="MPTC01000033">
    <property type="protein sequence ID" value="OMD36069.1"/>
    <property type="molecule type" value="Genomic_DNA"/>
</dbReference>
<keyword evidence="7" id="KW-0449">Lipoprotein</keyword>
<dbReference type="InterPro" id="IPR008844">
    <property type="entry name" value="Spore_GerAC-like"/>
</dbReference>
<comment type="subcellular location">
    <subcellularLocation>
        <location evidence="1">Membrane</location>
        <topology evidence="1">Lipid-anchor</topology>
    </subcellularLocation>
</comment>
<dbReference type="Pfam" id="PF05504">
    <property type="entry name" value="Spore_GerAC"/>
    <property type="match status" value="1"/>
</dbReference>
<evidence type="ECO:0000256" key="5">
    <source>
        <dbReference type="ARBA" id="ARBA00023136"/>
    </source>
</evidence>